<evidence type="ECO:0000313" key="2">
    <source>
        <dbReference type="Proteomes" id="UP000246991"/>
    </source>
</evidence>
<name>A0A317SNG6_9PEZI</name>
<feature type="non-terminal residue" evidence="1">
    <location>
        <position position="1"/>
    </location>
</feature>
<organism evidence="1 2">
    <name type="scientific">Tuber magnatum</name>
    <name type="common">white Piedmont truffle</name>
    <dbReference type="NCBI Taxonomy" id="42249"/>
    <lineage>
        <taxon>Eukaryota</taxon>
        <taxon>Fungi</taxon>
        <taxon>Dikarya</taxon>
        <taxon>Ascomycota</taxon>
        <taxon>Pezizomycotina</taxon>
        <taxon>Pezizomycetes</taxon>
        <taxon>Pezizales</taxon>
        <taxon>Tuberaceae</taxon>
        <taxon>Tuber</taxon>
    </lineage>
</organism>
<sequence>FFPVTSDQLPNIDQIRNTQQKGLRFIYLDHKQVLVIKIMISSTHEIVNKTFTTLILKKAIQMGIDHNFAYMGSTTLTAPGGRNEGDFTFRPVDFRPYKTSWPTLVVECGVSRSLARLVVDPRWWLEN</sequence>
<reference evidence="1 2" key="1">
    <citation type="submission" date="2018-03" db="EMBL/GenBank/DDBJ databases">
        <title>Genomes of Pezizomycetes fungi and the evolution of truffles.</title>
        <authorList>
            <person name="Murat C."/>
            <person name="Payen T."/>
            <person name="Noel B."/>
            <person name="Kuo A."/>
            <person name="Martin F.M."/>
        </authorList>
    </citation>
    <scope>NUCLEOTIDE SEQUENCE [LARGE SCALE GENOMIC DNA]</scope>
    <source>
        <strain evidence="1">091103-1</strain>
    </source>
</reference>
<accession>A0A317SNG6</accession>
<protein>
    <submittedName>
        <fullName evidence="1">Uncharacterized protein</fullName>
    </submittedName>
</protein>
<dbReference type="EMBL" id="PYWC01000041">
    <property type="protein sequence ID" value="PWW75883.1"/>
    <property type="molecule type" value="Genomic_DNA"/>
</dbReference>
<gene>
    <name evidence="1" type="ORF">C7212DRAFT_196476</name>
</gene>
<keyword evidence="2" id="KW-1185">Reference proteome</keyword>
<dbReference type="AlphaFoldDB" id="A0A317SNG6"/>
<dbReference type="Proteomes" id="UP000246991">
    <property type="component" value="Unassembled WGS sequence"/>
</dbReference>
<comment type="caution">
    <text evidence="1">The sequence shown here is derived from an EMBL/GenBank/DDBJ whole genome shotgun (WGS) entry which is preliminary data.</text>
</comment>
<evidence type="ECO:0000313" key="1">
    <source>
        <dbReference type="EMBL" id="PWW75883.1"/>
    </source>
</evidence>
<dbReference type="OrthoDB" id="76567at2759"/>
<proteinExistence type="predicted"/>